<keyword evidence="1" id="KW-1133">Transmembrane helix</keyword>
<accession>A0AAW9RN48</accession>
<reference evidence="3 4" key="1">
    <citation type="submission" date="2024-02" db="EMBL/GenBank/DDBJ databases">
        <title>A novel Wenzhouxiangellaceae bacterium, isolated from coastal sediments.</title>
        <authorList>
            <person name="Du Z.-J."/>
            <person name="Ye Y.-Q."/>
            <person name="Zhang X.-Y."/>
        </authorList>
    </citation>
    <scope>NUCLEOTIDE SEQUENCE [LARGE SCALE GENOMIC DNA]</scope>
    <source>
        <strain evidence="3 4">CH-27</strain>
    </source>
</reference>
<comment type="caution">
    <text evidence="3">The sequence shown here is derived from an EMBL/GenBank/DDBJ whole genome shotgun (WGS) entry which is preliminary data.</text>
</comment>
<organism evidence="3 4">
    <name type="scientific">Elongatibacter sediminis</name>
    <dbReference type="NCBI Taxonomy" id="3119006"/>
    <lineage>
        <taxon>Bacteria</taxon>
        <taxon>Pseudomonadati</taxon>
        <taxon>Pseudomonadota</taxon>
        <taxon>Gammaproteobacteria</taxon>
        <taxon>Chromatiales</taxon>
        <taxon>Wenzhouxiangellaceae</taxon>
        <taxon>Elongatibacter</taxon>
    </lineage>
</organism>
<feature type="domain" description="IPTL-CTERM protein sorting" evidence="2">
    <location>
        <begin position="316"/>
        <end position="341"/>
    </location>
</feature>
<dbReference type="InterPro" id="IPR026442">
    <property type="entry name" value="IPTL_CTERM"/>
</dbReference>
<dbReference type="EMBL" id="JAZHOG010000010">
    <property type="protein sequence ID" value="MEJ8568946.1"/>
    <property type="molecule type" value="Genomic_DNA"/>
</dbReference>
<dbReference type="Pfam" id="PF18203">
    <property type="entry name" value="IPTL-CTERM"/>
    <property type="match status" value="1"/>
</dbReference>
<keyword evidence="4" id="KW-1185">Reference proteome</keyword>
<sequence length="343" mass="37046">MQIAWLPNIYFELGTHLLRLTTLSRLSLVEGLEKYIMLKRASIVLLALLLLPGLALAQSQTRATFFVGKLFTDGNPGEVDVTLSCNTGLPLNQTKSIAPLISASDYVDFVVTDFDEGEMDCDVTESAPAGYTPLYFFGRTTEELPLSLADAQAGEGQQGFGLSDEGCFFEDVPNEENAEGDLFCLVINYPDPVEVSITKDWVIEGEHLNGVSTDYRVSLVCDGPIVSANNGGHIKNIADPLATVGAGLVFWNWNGSADETFIAEVRPDSFGSNNCQVFETVFDSAVEVDNNCGSIDIDVGNDVSCTIVNTVFFEGIPTLSQYGLAILVLLMAGVGFVGFRRFA</sequence>
<evidence type="ECO:0000313" key="4">
    <source>
        <dbReference type="Proteomes" id="UP001359886"/>
    </source>
</evidence>
<dbReference type="NCBIfam" id="TIGR04174">
    <property type="entry name" value="IPTL_CTERM"/>
    <property type="match status" value="1"/>
</dbReference>
<dbReference type="AlphaFoldDB" id="A0AAW9RN48"/>
<evidence type="ECO:0000313" key="3">
    <source>
        <dbReference type="EMBL" id="MEJ8568946.1"/>
    </source>
</evidence>
<dbReference type="Proteomes" id="UP001359886">
    <property type="component" value="Unassembled WGS sequence"/>
</dbReference>
<dbReference type="RefSeq" id="WP_354696264.1">
    <property type="nucleotide sequence ID" value="NZ_JAZHOG010000010.1"/>
</dbReference>
<feature type="transmembrane region" description="Helical" evidence="1">
    <location>
        <begin position="319"/>
        <end position="339"/>
    </location>
</feature>
<name>A0AAW9RN48_9GAMM</name>
<evidence type="ECO:0000256" key="1">
    <source>
        <dbReference type="SAM" id="Phobius"/>
    </source>
</evidence>
<protein>
    <submittedName>
        <fullName evidence="3">IPTL-CTERM sorting domain-containing protein</fullName>
    </submittedName>
</protein>
<keyword evidence="1" id="KW-0472">Membrane</keyword>
<gene>
    <name evidence="3" type="ORF">V3330_15035</name>
</gene>
<proteinExistence type="predicted"/>
<evidence type="ECO:0000259" key="2">
    <source>
        <dbReference type="Pfam" id="PF18203"/>
    </source>
</evidence>
<keyword evidence="1" id="KW-0812">Transmembrane</keyword>